<dbReference type="GO" id="GO:0004519">
    <property type="term" value="F:endonuclease activity"/>
    <property type="evidence" value="ECO:0007669"/>
    <property type="project" value="UniProtKB-KW"/>
</dbReference>
<dbReference type="EMBL" id="RCML01000060">
    <property type="protein sequence ID" value="KAG2994455.1"/>
    <property type="molecule type" value="Genomic_DNA"/>
</dbReference>
<evidence type="ECO:0000313" key="9">
    <source>
        <dbReference type="EMBL" id="KAG2865006.1"/>
    </source>
</evidence>
<dbReference type="CDD" id="cd01647">
    <property type="entry name" value="RT_LTR"/>
    <property type="match status" value="1"/>
</dbReference>
<dbReference type="FunFam" id="3.30.70.270:FF:000020">
    <property type="entry name" value="Transposon Tf2-6 polyprotein-like Protein"/>
    <property type="match status" value="1"/>
</dbReference>
<keyword evidence="1" id="KW-0808">Transferase</keyword>
<evidence type="ECO:0000256" key="3">
    <source>
        <dbReference type="ARBA" id="ARBA00022722"/>
    </source>
</evidence>
<keyword evidence="4" id="KW-0255">Endonuclease</keyword>
<dbReference type="InterPro" id="IPR000477">
    <property type="entry name" value="RT_dom"/>
</dbReference>
<evidence type="ECO:0000256" key="6">
    <source>
        <dbReference type="ARBA" id="ARBA00022918"/>
    </source>
</evidence>
<dbReference type="EMBL" id="RCMG01000067">
    <property type="protein sequence ID" value="KAG2865006.1"/>
    <property type="molecule type" value="Genomic_DNA"/>
</dbReference>
<evidence type="ECO:0000313" key="11">
    <source>
        <dbReference type="EMBL" id="KAG3226847.1"/>
    </source>
</evidence>
<comment type="caution">
    <text evidence="10">The sequence shown here is derived from an EMBL/GenBank/DDBJ whole genome shotgun (WGS) entry which is preliminary data.</text>
</comment>
<evidence type="ECO:0000256" key="7">
    <source>
        <dbReference type="SAM" id="MobiDB-lite"/>
    </source>
</evidence>
<dbReference type="SUPFAM" id="SSF56672">
    <property type="entry name" value="DNA/RNA polymerases"/>
    <property type="match status" value="1"/>
</dbReference>
<keyword evidence="6" id="KW-0695">RNA-directed DNA polymerase</keyword>
<reference evidence="10" key="1">
    <citation type="submission" date="2018-10" db="EMBL/GenBank/DDBJ databases">
        <title>Effector identification in a new, highly contiguous assembly of the strawberry crown rot pathogen Phytophthora cactorum.</title>
        <authorList>
            <person name="Armitage A.D."/>
            <person name="Nellist C.F."/>
            <person name="Bates H."/>
            <person name="Vickerstaff R.J."/>
            <person name="Harrison R.J."/>
        </authorList>
    </citation>
    <scope>NUCLEOTIDE SEQUENCE</scope>
    <source>
        <strain evidence="9">15-7</strain>
        <strain evidence="10">P415</strain>
        <strain evidence="11">P421</strain>
    </source>
</reference>
<protein>
    <recommendedName>
        <fullName evidence="8">Reverse transcriptase domain-containing protein</fullName>
    </recommendedName>
</protein>
<name>A0A8T1GRQ0_9STRA</name>
<keyword evidence="2" id="KW-0548">Nucleotidyltransferase</keyword>
<evidence type="ECO:0000256" key="4">
    <source>
        <dbReference type="ARBA" id="ARBA00022759"/>
    </source>
</evidence>
<accession>A0A8T1GRQ0</accession>
<dbReference type="Gene3D" id="3.10.10.10">
    <property type="entry name" value="HIV Type 1 Reverse Transcriptase, subunit A, domain 1"/>
    <property type="match status" value="1"/>
</dbReference>
<dbReference type="CDD" id="cd09274">
    <property type="entry name" value="RNase_HI_RT_Ty3"/>
    <property type="match status" value="1"/>
</dbReference>
<dbReference type="VEuPathDB" id="FungiDB:PC110_g12184"/>
<dbReference type="PANTHER" id="PTHR37984">
    <property type="entry name" value="PROTEIN CBG26694"/>
    <property type="match status" value="1"/>
</dbReference>
<evidence type="ECO:0000256" key="2">
    <source>
        <dbReference type="ARBA" id="ARBA00022695"/>
    </source>
</evidence>
<keyword evidence="3" id="KW-0540">Nuclease</keyword>
<evidence type="ECO:0000256" key="1">
    <source>
        <dbReference type="ARBA" id="ARBA00022679"/>
    </source>
</evidence>
<feature type="region of interest" description="Disordered" evidence="7">
    <location>
        <begin position="64"/>
        <end position="96"/>
    </location>
</feature>
<organism evidence="10 12">
    <name type="scientific">Phytophthora cactorum</name>
    <dbReference type="NCBI Taxonomy" id="29920"/>
    <lineage>
        <taxon>Eukaryota</taxon>
        <taxon>Sar</taxon>
        <taxon>Stramenopiles</taxon>
        <taxon>Oomycota</taxon>
        <taxon>Peronosporomycetes</taxon>
        <taxon>Peronosporales</taxon>
        <taxon>Peronosporaceae</taxon>
        <taxon>Phytophthora</taxon>
    </lineage>
</organism>
<evidence type="ECO:0000259" key="8">
    <source>
        <dbReference type="PROSITE" id="PS50878"/>
    </source>
</evidence>
<evidence type="ECO:0000256" key="5">
    <source>
        <dbReference type="ARBA" id="ARBA00022801"/>
    </source>
</evidence>
<dbReference type="Pfam" id="PF17917">
    <property type="entry name" value="RT_RNaseH"/>
    <property type="match status" value="1"/>
</dbReference>
<dbReference type="AlphaFoldDB" id="A0A8T1GRQ0"/>
<dbReference type="EMBL" id="RCMV01000048">
    <property type="protein sequence ID" value="KAG3226847.1"/>
    <property type="molecule type" value="Genomic_DNA"/>
</dbReference>
<gene>
    <name evidence="9" type="ORF">PC113_g4098</name>
    <name evidence="10" type="ORF">PC118_g3533</name>
    <name evidence="11" type="ORF">PC129_g2569</name>
</gene>
<dbReference type="GO" id="GO:0003964">
    <property type="term" value="F:RNA-directed DNA polymerase activity"/>
    <property type="evidence" value="ECO:0007669"/>
    <property type="project" value="UniProtKB-KW"/>
</dbReference>
<dbReference type="Proteomes" id="UP000735874">
    <property type="component" value="Unassembled WGS sequence"/>
</dbReference>
<dbReference type="Proteomes" id="UP000697107">
    <property type="component" value="Unassembled WGS sequence"/>
</dbReference>
<dbReference type="Gene3D" id="3.30.70.270">
    <property type="match status" value="2"/>
</dbReference>
<keyword evidence="5" id="KW-0378">Hydrolase</keyword>
<proteinExistence type="predicted"/>
<dbReference type="Proteomes" id="UP000760860">
    <property type="component" value="Unassembled WGS sequence"/>
</dbReference>
<dbReference type="InterPro" id="IPR043502">
    <property type="entry name" value="DNA/RNA_pol_sf"/>
</dbReference>
<dbReference type="GO" id="GO:0016787">
    <property type="term" value="F:hydrolase activity"/>
    <property type="evidence" value="ECO:0007669"/>
    <property type="project" value="UniProtKB-KW"/>
</dbReference>
<dbReference type="InterPro" id="IPR041373">
    <property type="entry name" value="RT_RNaseH"/>
</dbReference>
<evidence type="ECO:0000313" key="10">
    <source>
        <dbReference type="EMBL" id="KAG2994455.1"/>
    </source>
</evidence>
<dbReference type="InterPro" id="IPR050951">
    <property type="entry name" value="Retrovirus_Pol_polyprotein"/>
</dbReference>
<dbReference type="PANTHER" id="PTHR37984:SF5">
    <property type="entry name" value="PROTEIN NYNRIN-LIKE"/>
    <property type="match status" value="1"/>
</dbReference>
<sequence length="660" mass="75920">MLELVKIEVQLPGAPNYQGVAVVFDIPDEFDCVLGMPFFVDVQPDIDLKRRCFKIDVSGGGDSAMKTSTPGGKCRQANGSGLRDAVDSESSSTIGRDSCRAAVPETPLECEAKAAERPAEDVGTLSWREKKNARVDAMFTLGVVDSEGVETKYITGKKLRKFLRLPAKNEPEQDFMVVLSNDTIKEIERDLKRNDEPDNVGSEKAKRFLQTNWESFEDNPAYPIILEYKDTVLKPELPDGLPMQRDIEHRFDVKNPNVAMYRQQWRLSPEQKTEIEKWVREMISKGLIRPSISPHAAPTFCVRKPVRWRIFHDYRYLNNNTIRQSVPMTRKEDVFDSMAGAYYFSCMDLMSAYYQVRMKLDHVKYTAFQAPSRLYEYLVLPMGVSNAPATMHRLTTSLFKNLVHTRSFYDDIYMFTKSKNIKEYLQALRDVFEILKKNKLYVKLAKCVFCAEEIPCLGDFIGRNGVRIDPDKAQTIRDWPVPRTQEQLYSFLGLTGYVQRFCEQYAELTAPLFTLLKKKNQRNSKIRLNAVQLRNFKELKRRLSNTPVLHPPDFTQQTHLRTDASQFAVGGVLFHVVDGVERPIAFTSRKMKSAELKYPTQQQELLAIVNALAAFRKYCLDRPVMVEMDHKSLEGVFQQKMANRRLARWYDIPASVRVPS</sequence>
<evidence type="ECO:0000313" key="12">
    <source>
        <dbReference type="Proteomes" id="UP000697107"/>
    </source>
</evidence>
<feature type="domain" description="Reverse transcriptase" evidence="8">
    <location>
        <begin position="283"/>
        <end position="496"/>
    </location>
</feature>
<dbReference type="Pfam" id="PF00078">
    <property type="entry name" value="RVT_1"/>
    <property type="match status" value="1"/>
</dbReference>
<dbReference type="InterPro" id="IPR043128">
    <property type="entry name" value="Rev_trsase/Diguanyl_cyclase"/>
</dbReference>
<dbReference type="PROSITE" id="PS50878">
    <property type="entry name" value="RT_POL"/>
    <property type="match status" value="1"/>
</dbReference>